<dbReference type="SUPFAM" id="SSF51338">
    <property type="entry name" value="Composite domain of metallo-dependent hydrolases"/>
    <property type="match status" value="1"/>
</dbReference>
<accession>A0A1M4EE12</accession>
<dbReference type="RefSeq" id="WP_225265808.1">
    <property type="nucleotide sequence ID" value="NZ_CP084058.1"/>
</dbReference>
<dbReference type="Gene3D" id="3.20.20.140">
    <property type="entry name" value="Metal-dependent hydrolases"/>
    <property type="match status" value="1"/>
</dbReference>
<evidence type="ECO:0000259" key="1">
    <source>
        <dbReference type="Pfam" id="PF07969"/>
    </source>
</evidence>
<dbReference type="PANTHER" id="PTHR22642">
    <property type="entry name" value="IMIDAZOLONEPROPIONASE"/>
    <property type="match status" value="1"/>
</dbReference>
<name>A0A1M4EE12_9ACTN</name>
<dbReference type="PANTHER" id="PTHR22642:SF2">
    <property type="entry name" value="PROTEIN LONG AFTER FAR-RED 3"/>
    <property type="match status" value="1"/>
</dbReference>
<dbReference type="Pfam" id="PF07969">
    <property type="entry name" value="Amidohydro_3"/>
    <property type="match status" value="1"/>
</dbReference>
<dbReference type="AlphaFoldDB" id="A0A1M4EE12"/>
<reference evidence="2" key="1">
    <citation type="submission" date="2016-04" db="EMBL/GenBank/DDBJ databases">
        <authorList>
            <person name="Evans L.H."/>
            <person name="Alamgir A."/>
            <person name="Owens N."/>
            <person name="Weber N.D."/>
            <person name="Virtaneva K."/>
            <person name="Barbian K."/>
            <person name="Babar A."/>
            <person name="Rosenke K."/>
        </authorList>
    </citation>
    <scope>NUCLEOTIDE SEQUENCE</scope>
    <source>
        <strain evidence="2">Nono1</strain>
    </source>
</reference>
<evidence type="ECO:0000313" key="2">
    <source>
        <dbReference type="EMBL" id="SBO97022.1"/>
    </source>
</evidence>
<dbReference type="InterPro" id="IPR011059">
    <property type="entry name" value="Metal-dep_hydrolase_composite"/>
</dbReference>
<gene>
    <name evidence="2" type="ORF">BN4615_P6538</name>
</gene>
<dbReference type="EMBL" id="LT559118">
    <property type="protein sequence ID" value="SBO97022.1"/>
    <property type="molecule type" value="Genomic_DNA"/>
</dbReference>
<dbReference type="GO" id="GO:0016810">
    <property type="term" value="F:hydrolase activity, acting on carbon-nitrogen (but not peptide) bonds"/>
    <property type="evidence" value="ECO:0007669"/>
    <property type="project" value="InterPro"/>
</dbReference>
<dbReference type="InterPro" id="IPR013108">
    <property type="entry name" value="Amidohydro_3"/>
</dbReference>
<feature type="domain" description="Amidohydrolase 3" evidence="1">
    <location>
        <begin position="71"/>
        <end position="257"/>
    </location>
</feature>
<organism evidence="2">
    <name type="scientific">Nonomuraea gerenzanensis</name>
    <dbReference type="NCBI Taxonomy" id="93944"/>
    <lineage>
        <taxon>Bacteria</taxon>
        <taxon>Bacillati</taxon>
        <taxon>Actinomycetota</taxon>
        <taxon>Actinomycetes</taxon>
        <taxon>Streptosporangiales</taxon>
        <taxon>Streptosporangiaceae</taxon>
        <taxon>Nonomuraea</taxon>
    </lineage>
</organism>
<proteinExistence type="predicted"/>
<dbReference type="InterPro" id="IPR032466">
    <property type="entry name" value="Metal_Hydrolase"/>
</dbReference>
<sequence>MAWIAAADTLGPSEGLTSFTEPGIAAGGGIGHGPVDLHAFQLAVERGLLHVRATVMPHLTVLHDLGSSSRDAIDRALDAFAAARAAHPRRDVRHRVEPFAVATDAQVKRLIALGAIAVPQGRFLTEIGDGLIAALGPERSERCYRMRSLTEAGAVLPGSDAPVAHGSPLPNIDDMVNRRTASEAPPAPREAVTAEQALRAYTVGSAYAEHAGERKGRLARGMPADFAVLSDDLLAVAPDRIASLTVGAAVIGGEMVYDGGALA</sequence>
<dbReference type="SUPFAM" id="SSF51556">
    <property type="entry name" value="Metallo-dependent hydrolases"/>
    <property type="match status" value="1"/>
</dbReference>
<protein>
    <submittedName>
        <fullName evidence="2">Exoenzymes regulatory protein AepA</fullName>
    </submittedName>
</protein>